<feature type="compositionally biased region" description="Low complexity" evidence="2">
    <location>
        <begin position="292"/>
        <end position="318"/>
    </location>
</feature>
<name>A0A914I021_GLORO</name>
<proteinExistence type="predicted"/>
<keyword evidence="3" id="KW-1185">Reference proteome</keyword>
<protein>
    <submittedName>
        <fullName evidence="4">Uncharacterized protein</fullName>
    </submittedName>
</protein>
<feature type="compositionally biased region" description="Polar residues" evidence="2">
    <location>
        <begin position="391"/>
        <end position="406"/>
    </location>
</feature>
<feature type="coiled-coil region" evidence="1">
    <location>
        <begin position="95"/>
        <end position="179"/>
    </location>
</feature>
<dbReference type="Proteomes" id="UP000887572">
    <property type="component" value="Unplaced"/>
</dbReference>
<organism evidence="3 4">
    <name type="scientific">Globodera rostochiensis</name>
    <name type="common">Golden nematode worm</name>
    <name type="synonym">Heterodera rostochiensis</name>
    <dbReference type="NCBI Taxonomy" id="31243"/>
    <lineage>
        <taxon>Eukaryota</taxon>
        <taxon>Metazoa</taxon>
        <taxon>Ecdysozoa</taxon>
        <taxon>Nematoda</taxon>
        <taxon>Chromadorea</taxon>
        <taxon>Rhabditida</taxon>
        <taxon>Tylenchina</taxon>
        <taxon>Tylenchomorpha</taxon>
        <taxon>Tylenchoidea</taxon>
        <taxon>Heteroderidae</taxon>
        <taxon>Heteroderinae</taxon>
        <taxon>Globodera</taxon>
    </lineage>
</organism>
<feature type="compositionally biased region" description="Low complexity" evidence="2">
    <location>
        <begin position="523"/>
        <end position="562"/>
    </location>
</feature>
<evidence type="ECO:0000256" key="2">
    <source>
        <dbReference type="SAM" id="MobiDB-lite"/>
    </source>
</evidence>
<feature type="region of interest" description="Disordered" evidence="2">
    <location>
        <begin position="271"/>
        <end position="327"/>
    </location>
</feature>
<dbReference type="WBParaSite" id="Gr19_v10_g5649.t1">
    <property type="protein sequence ID" value="Gr19_v10_g5649.t1"/>
    <property type="gene ID" value="Gr19_v10_g5649"/>
</dbReference>
<keyword evidence="1" id="KW-0175">Coiled coil</keyword>
<feature type="compositionally biased region" description="Low complexity" evidence="2">
    <location>
        <begin position="407"/>
        <end position="425"/>
    </location>
</feature>
<evidence type="ECO:0000256" key="1">
    <source>
        <dbReference type="SAM" id="Coils"/>
    </source>
</evidence>
<evidence type="ECO:0000313" key="3">
    <source>
        <dbReference type="Proteomes" id="UP000887572"/>
    </source>
</evidence>
<dbReference type="AlphaFoldDB" id="A0A914I021"/>
<feature type="compositionally biased region" description="Low complexity" evidence="2">
    <location>
        <begin position="432"/>
        <end position="478"/>
    </location>
</feature>
<feature type="region of interest" description="Disordered" evidence="2">
    <location>
        <begin position="523"/>
        <end position="570"/>
    </location>
</feature>
<feature type="region of interest" description="Disordered" evidence="2">
    <location>
        <begin position="344"/>
        <end position="490"/>
    </location>
</feature>
<sequence length="725" mass="80082">MFIANSYMNCVPEIRPHNFSRHPPLQHIHCEYQQQQGCAENSFVWPFSKLPFATNVSNCPSVPPNTSIKSDGGVTFAMASNNQILNAEVIECDNLHNLARQMETIEKRYEQQQNETAPLQQFPPQHFCKQLVRNSENLATRNDALAEENSELMEMKKSFEASQKNVLVLEQKCHKLKQQLNECKEFLNRMAMEDDFRNNSLGAKDIFIVEDEKEIAEKIMDKTADDGGPHNSSEIIFVDDVIRNKWVPPIGHNAVKTEPVEVVLIEIEEDGPSAEPVLNGPRAKKGSDEDAQAVQQQQQDGNSWGQSSQYSEYGSSSGNGVGDSLSGGWNSVGMQTYGNDMIQAENCDDDQNNNNNDQNDGGNGGQQMTSTNGETNYYSNSNYSSNSNSNASLSEGDGNQQPGQGQTNSNSASYYYYNSYSNATNGRQEQTSGSSSESNLYSSNSSYYNNSSNSNYQEDNQQLNGQQGQNSSNSNYSNSDEDDGEQQPLTSTTESIYDASSNYNTSSSQHNYNYSYEYYSNSQNYTQNGGNSNSQQNYQYSYSQNSSSNSQNSQDGDNNSGNALTQSKEQTLQRQARARLAACVHAISVLLWQGYKELLVNNGTSCNTKDTNGGSTASTCSKPELDDVALQLSQNEFGQQLNQTVDGNGPYGSFDGCVSADQVPTTEQLVAMIKQYSYTYELINGQSSGISINESSSESEITSAIGTIMRQTSQLQRQLQNDSKK</sequence>
<feature type="compositionally biased region" description="Low complexity" evidence="2">
    <location>
        <begin position="376"/>
        <end position="390"/>
    </location>
</feature>
<evidence type="ECO:0000313" key="4">
    <source>
        <dbReference type="WBParaSite" id="Gr19_v10_g5649.t1"/>
    </source>
</evidence>
<accession>A0A914I021</accession>
<reference evidence="4" key="1">
    <citation type="submission" date="2022-11" db="UniProtKB">
        <authorList>
            <consortium name="WormBaseParasite"/>
        </authorList>
    </citation>
    <scope>IDENTIFICATION</scope>
</reference>